<dbReference type="GO" id="GO:0003678">
    <property type="term" value="F:DNA helicase activity"/>
    <property type="evidence" value="ECO:0007669"/>
    <property type="project" value="UniProtKB-EC"/>
</dbReference>
<keyword evidence="1" id="KW-0547">Nucleotide-binding</keyword>
<gene>
    <name evidence="6" type="ORF">QT711_00180</name>
</gene>
<dbReference type="Pfam" id="PF13307">
    <property type="entry name" value="Helicase_C_2"/>
    <property type="match status" value="1"/>
</dbReference>
<dbReference type="Gene3D" id="3.40.50.300">
    <property type="entry name" value="P-loop containing nucleotide triphosphate hydrolases"/>
    <property type="match status" value="2"/>
</dbReference>
<dbReference type="InterPro" id="IPR045028">
    <property type="entry name" value="DinG/Rad3-like"/>
</dbReference>
<dbReference type="SMART" id="SM00491">
    <property type="entry name" value="HELICc2"/>
    <property type="match status" value="1"/>
</dbReference>
<feature type="domain" description="Helicase ATP-binding" evidence="5">
    <location>
        <begin position="28"/>
        <end position="305"/>
    </location>
</feature>
<sequence>MKRQMPFVLSKEKSFYESLNDWIGDTLYDDLTEKGFECRDEQIYMAFQIEQALKEKKVLMAEAGVGTGKTIAYLLPAIAYARYTGKPALISCADETLIDQLVKKEGDIHKLSEALAIDIDVRLAKARDQYLCLKRLEETADSSEEEYADIVQSELPEFVRGNASLQSIFPYGERSDYPDLNDEQWKSINFHPIQQCAACDVRNRCGQTIHRNHYRESVDLIICSHDFYMEHIWTKESRKRQGQLALLPEVSMVVFDEGHLLEYSAQRALTYEVQNNTLLNLLERVMVDGIREETLQLMERLIDAHEHFFRLLRTNASNHDETRKAIAKTDELVAVGKEAMTISTALLEEFVFEGELYIIPEYDLTMVEEYLEQYIFSLELFISDNEAVDWLEERKDEMTLIIMPRLVTDILREKLFSSNIPIVFSSATLSVDQDFSYILDSLGIEEFLSFSVDSPFDYEQAMEVVLADVDSGGKTNYVESLLENEEQTLILFKSEVSMRAFQRALSDEHKQNIAFEGERELSAIIRDFQQKNVRILCSYHLWEGLDIPGDALTRVVIYDLPFPPNDPLFNARRKNAKHPFEDVDLPFMLLRLRQGAGRLIRTSGDYGSIHVLMEGSEKELKTIVSKAFPVESKTVVRK</sequence>
<evidence type="ECO:0000313" key="7">
    <source>
        <dbReference type="Proteomes" id="UP001282284"/>
    </source>
</evidence>
<dbReference type="EMBL" id="JAUBDI010000001">
    <property type="protein sequence ID" value="MDW0111579.1"/>
    <property type="molecule type" value="Genomic_DNA"/>
</dbReference>
<reference evidence="6 7" key="1">
    <citation type="submission" date="2023-06" db="EMBL/GenBank/DDBJ databases">
        <title>Sporosarcina sp. nov., isolated from Korean traditional fermented seafood 'Jeotgal'.</title>
        <authorList>
            <person name="Yang A.I."/>
            <person name="Shin N.-R."/>
        </authorList>
    </citation>
    <scope>NUCLEOTIDE SEQUENCE [LARGE SCALE GENOMIC DNA]</scope>
    <source>
        <strain evidence="6 7">KCTC13119</strain>
    </source>
</reference>
<evidence type="ECO:0000256" key="1">
    <source>
        <dbReference type="ARBA" id="ARBA00022741"/>
    </source>
</evidence>
<keyword evidence="6" id="KW-0347">Helicase</keyword>
<organism evidence="6 7">
    <name type="scientific">Sporosarcina saromensis</name>
    <dbReference type="NCBI Taxonomy" id="359365"/>
    <lineage>
        <taxon>Bacteria</taxon>
        <taxon>Bacillati</taxon>
        <taxon>Bacillota</taxon>
        <taxon>Bacilli</taxon>
        <taxon>Bacillales</taxon>
        <taxon>Caryophanaceae</taxon>
        <taxon>Sporosarcina</taxon>
    </lineage>
</organism>
<evidence type="ECO:0000313" key="6">
    <source>
        <dbReference type="EMBL" id="MDW0111579.1"/>
    </source>
</evidence>
<dbReference type="InterPro" id="IPR014013">
    <property type="entry name" value="Helic_SF1/SF2_ATP-bd_DinG/Rad3"/>
</dbReference>
<dbReference type="GO" id="GO:0016787">
    <property type="term" value="F:hydrolase activity"/>
    <property type="evidence" value="ECO:0007669"/>
    <property type="project" value="UniProtKB-KW"/>
</dbReference>
<dbReference type="EC" id="3.6.4.12" evidence="6"/>
<name>A0ABU4G3N8_9BACL</name>
<dbReference type="InterPro" id="IPR014001">
    <property type="entry name" value="Helicase_ATP-bd"/>
</dbReference>
<evidence type="ECO:0000256" key="3">
    <source>
        <dbReference type="ARBA" id="ARBA00022840"/>
    </source>
</evidence>
<accession>A0ABU4G3N8</accession>
<keyword evidence="7" id="KW-1185">Reference proteome</keyword>
<proteinExistence type="inferred from homology"/>
<dbReference type="PROSITE" id="PS51193">
    <property type="entry name" value="HELICASE_ATP_BIND_2"/>
    <property type="match status" value="1"/>
</dbReference>
<comment type="similarity">
    <text evidence="4">Belongs to the helicase family. DinG subfamily.</text>
</comment>
<comment type="caution">
    <text evidence="6">The sequence shown here is derived from an EMBL/GenBank/DDBJ whole genome shotgun (WGS) entry which is preliminary data.</text>
</comment>
<dbReference type="PANTHER" id="PTHR11472:SF57">
    <property type="entry name" value="ATP-DEPENDENT HELICASE YPVA-RELATED"/>
    <property type="match status" value="1"/>
</dbReference>
<evidence type="ECO:0000256" key="2">
    <source>
        <dbReference type="ARBA" id="ARBA00022801"/>
    </source>
</evidence>
<keyword evidence="3" id="KW-0067">ATP-binding</keyword>
<dbReference type="PANTHER" id="PTHR11472">
    <property type="entry name" value="DNA REPAIR DEAD HELICASE RAD3/XP-D SUBFAMILY MEMBER"/>
    <property type="match status" value="1"/>
</dbReference>
<dbReference type="Pfam" id="PF00270">
    <property type="entry name" value="DEAD"/>
    <property type="match status" value="1"/>
</dbReference>
<dbReference type="SUPFAM" id="SSF52540">
    <property type="entry name" value="P-loop containing nucleoside triphosphate hydrolases"/>
    <property type="match status" value="1"/>
</dbReference>
<dbReference type="Proteomes" id="UP001282284">
    <property type="component" value="Unassembled WGS sequence"/>
</dbReference>
<protein>
    <submittedName>
        <fullName evidence="6">ATP-dependent DNA helicase</fullName>
        <ecNumber evidence="6">3.6.4.12</ecNumber>
    </submittedName>
</protein>
<dbReference type="InterPro" id="IPR011545">
    <property type="entry name" value="DEAD/DEAH_box_helicase_dom"/>
</dbReference>
<dbReference type="SMART" id="SM00487">
    <property type="entry name" value="DEXDc"/>
    <property type="match status" value="1"/>
</dbReference>
<dbReference type="InterPro" id="IPR027417">
    <property type="entry name" value="P-loop_NTPase"/>
</dbReference>
<evidence type="ECO:0000259" key="5">
    <source>
        <dbReference type="PROSITE" id="PS51193"/>
    </source>
</evidence>
<dbReference type="InterPro" id="IPR006555">
    <property type="entry name" value="ATP-dep_Helicase_C"/>
</dbReference>
<evidence type="ECO:0000256" key="4">
    <source>
        <dbReference type="ARBA" id="ARBA00038058"/>
    </source>
</evidence>
<dbReference type="RefSeq" id="WP_317941472.1">
    <property type="nucleotide sequence ID" value="NZ_JAUBDI010000001.1"/>
</dbReference>
<keyword evidence="2 6" id="KW-0378">Hydrolase</keyword>